<dbReference type="GO" id="GO:0016747">
    <property type="term" value="F:acyltransferase activity, transferring groups other than amino-acyl groups"/>
    <property type="evidence" value="ECO:0007669"/>
    <property type="project" value="InterPro"/>
</dbReference>
<dbReference type="AlphaFoldDB" id="A0A9D2CHA2"/>
<evidence type="ECO:0000313" key="3">
    <source>
        <dbReference type="Proteomes" id="UP000824133"/>
    </source>
</evidence>
<proteinExistence type="predicted"/>
<dbReference type="PANTHER" id="PTHR43792:SF1">
    <property type="entry name" value="N-ACETYLTRANSFERASE DOMAIN-CONTAINING PROTEIN"/>
    <property type="match status" value="1"/>
</dbReference>
<dbReference type="PANTHER" id="PTHR43792">
    <property type="entry name" value="GNAT FAMILY, PUTATIVE (AFU_ORTHOLOGUE AFUA_3G00765)-RELATED-RELATED"/>
    <property type="match status" value="1"/>
</dbReference>
<dbReference type="Gene3D" id="3.40.630.30">
    <property type="match status" value="1"/>
</dbReference>
<dbReference type="InterPro" id="IPR000182">
    <property type="entry name" value="GNAT_dom"/>
</dbReference>
<feature type="domain" description="N-acetyltransferase" evidence="1">
    <location>
        <begin position="11"/>
        <end position="182"/>
    </location>
</feature>
<sequence length="208" mass="23592">MSHHTIETARLVLRRFTEQDGPAAFRLLSDERVMHFLPWFCAQDADDAAAFLDKHYLSWYRCADSGLRGALDMPLDLRYAICPREGAHAGEPMGFVNIDAETDSFDLGYALAPGLWHRGIASEAADALVTAAKAAGFPYLTATHDRENPRSGAVMARVGMTYRYTYLEQWQPKDIPVHFRLWQLDLAPGVPTYRAYWDRYPEHEVEAL</sequence>
<reference evidence="2" key="1">
    <citation type="journal article" date="2021" name="PeerJ">
        <title>Extensive microbial diversity within the chicken gut microbiome revealed by metagenomics and culture.</title>
        <authorList>
            <person name="Gilroy R."/>
            <person name="Ravi A."/>
            <person name="Getino M."/>
            <person name="Pursley I."/>
            <person name="Horton D.L."/>
            <person name="Alikhan N.F."/>
            <person name="Baker D."/>
            <person name="Gharbi K."/>
            <person name="Hall N."/>
            <person name="Watson M."/>
            <person name="Adriaenssens E.M."/>
            <person name="Foster-Nyarko E."/>
            <person name="Jarju S."/>
            <person name="Secka A."/>
            <person name="Antonio M."/>
            <person name="Oren A."/>
            <person name="Chaudhuri R.R."/>
            <person name="La Ragione R."/>
            <person name="Hildebrand F."/>
            <person name="Pallen M.J."/>
        </authorList>
    </citation>
    <scope>NUCLEOTIDE SEQUENCE</scope>
    <source>
        <strain evidence="2">ChiHjej10B9-743</strain>
    </source>
</reference>
<comment type="caution">
    <text evidence="2">The sequence shown here is derived from an EMBL/GenBank/DDBJ whole genome shotgun (WGS) entry which is preliminary data.</text>
</comment>
<dbReference type="InterPro" id="IPR016181">
    <property type="entry name" value="Acyl_CoA_acyltransferase"/>
</dbReference>
<organism evidence="2 3">
    <name type="scientific">Candidatus Olsenella excrementavium</name>
    <dbReference type="NCBI Taxonomy" id="2838709"/>
    <lineage>
        <taxon>Bacteria</taxon>
        <taxon>Bacillati</taxon>
        <taxon>Actinomycetota</taxon>
        <taxon>Coriobacteriia</taxon>
        <taxon>Coriobacteriales</taxon>
        <taxon>Atopobiaceae</taxon>
        <taxon>Olsenella</taxon>
    </lineage>
</organism>
<gene>
    <name evidence="2" type="ORF">IAA42_02915</name>
</gene>
<dbReference type="EMBL" id="DXCP01000021">
    <property type="protein sequence ID" value="HIY79365.1"/>
    <property type="molecule type" value="Genomic_DNA"/>
</dbReference>
<reference evidence="2" key="2">
    <citation type="submission" date="2021-04" db="EMBL/GenBank/DDBJ databases">
        <authorList>
            <person name="Gilroy R."/>
        </authorList>
    </citation>
    <scope>NUCLEOTIDE SEQUENCE</scope>
    <source>
        <strain evidence="2">ChiHjej10B9-743</strain>
    </source>
</reference>
<protein>
    <submittedName>
        <fullName evidence="2">GNAT family N-acetyltransferase</fullName>
    </submittedName>
</protein>
<name>A0A9D2CHA2_9ACTN</name>
<dbReference type="SUPFAM" id="SSF55729">
    <property type="entry name" value="Acyl-CoA N-acyltransferases (Nat)"/>
    <property type="match status" value="1"/>
</dbReference>
<evidence type="ECO:0000313" key="2">
    <source>
        <dbReference type="EMBL" id="HIY79365.1"/>
    </source>
</evidence>
<dbReference type="Proteomes" id="UP000824133">
    <property type="component" value="Unassembled WGS sequence"/>
</dbReference>
<evidence type="ECO:0000259" key="1">
    <source>
        <dbReference type="PROSITE" id="PS51186"/>
    </source>
</evidence>
<accession>A0A9D2CHA2</accession>
<dbReference type="PROSITE" id="PS51186">
    <property type="entry name" value="GNAT"/>
    <property type="match status" value="1"/>
</dbReference>
<dbReference type="Pfam" id="PF13302">
    <property type="entry name" value="Acetyltransf_3"/>
    <property type="match status" value="1"/>
</dbReference>
<dbReference type="InterPro" id="IPR051531">
    <property type="entry name" value="N-acetyltransferase"/>
</dbReference>